<dbReference type="SMART" id="SM00109">
    <property type="entry name" value="C1"/>
    <property type="match status" value="1"/>
</dbReference>
<dbReference type="PROSITE" id="PS00479">
    <property type="entry name" value="ZF_DAG_PE_1"/>
    <property type="match status" value="1"/>
</dbReference>
<evidence type="ECO:0000313" key="9">
    <source>
        <dbReference type="WBParaSite" id="TCNE_0001391601-mRNA-1"/>
    </source>
</evidence>
<reference evidence="9" key="1">
    <citation type="submission" date="2016-06" db="UniProtKB">
        <authorList>
            <consortium name="WormBaseParasite"/>
        </authorList>
    </citation>
    <scope>IDENTIFICATION</scope>
</reference>
<dbReference type="FunFam" id="2.60.40.150:FF:000002">
    <property type="entry name" value="Protein unc-13 homolog B"/>
    <property type="match status" value="1"/>
</dbReference>
<dbReference type="PRINTS" id="PR00360">
    <property type="entry name" value="C2DOMAIN"/>
</dbReference>
<name>A0A183UZJ6_TOXCA</name>
<reference evidence="7 8" key="2">
    <citation type="submission" date="2018-11" db="EMBL/GenBank/DDBJ databases">
        <authorList>
            <consortium name="Pathogen Informatics"/>
        </authorList>
    </citation>
    <scope>NUCLEOTIDE SEQUENCE [LARGE SCALE GENOMIC DNA]</scope>
</reference>
<dbReference type="PANTHER" id="PTHR10480">
    <property type="entry name" value="PROTEIN UNC-13 HOMOLOG"/>
    <property type="match status" value="1"/>
</dbReference>
<evidence type="ECO:0000256" key="4">
    <source>
        <dbReference type="ARBA" id="ARBA00022837"/>
    </source>
</evidence>
<dbReference type="InterPro" id="IPR027080">
    <property type="entry name" value="Unc-13"/>
</dbReference>
<dbReference type="GO" id="GO:0017075">
    <property type="term" value="F:syntaxin-1 binding"/>
    <property type="evidence" value="ECO:0007669"/>
    <property type="project" value="TreeGrafter"/>
</dbReference>
<keyword evidence="4" id="KW-0106">Calcium</keyword>
<dbReference type="InterPro" id="IPR035892">
    <property type="entry name" value="C2_domain_sf"/>
</dbReference>
<evidence type="ECO:0000313" key="8">
    <source>
        <dbReference type="Proteomes" id="UP000050794"/>
    </source>
</evidence>
<dbReference type="PROSITE" id="PS50004">
    <property type="entry name" value="C2"/>
    <property type="match status" value="1"/>
</dbReference>
<feature type="domain" description="C2" evidence="5">
    <location>
        <begin position="377"/>
        <end position="501"/>
    </location>
</feature>
<dbReference type="AlphaFoldDB" id="A0A183UZJ6"/>
<dbReference type="GO" id="GO:0061789">
    <property type="term" value="P:dense core granule priming"/>
    <property type="evidence" value="ECO:0007669"/>
    <property type="project" value="TreeGrafter"/>
</dbReference>
<dbReference type="GO" id="GO:0008270">
    <property type="term" value="F:zinc ion binding"/>
    <property type="evidence" value="ECO:0007669"/>
    <property type="project" value="UniProtKB-KW"/>
</dbReference>
<evidence type="ECO:0000259" key="5">
    <source>
        <dbReference type="PROSITE" id="PS50004"/>
    </source>
</evidence>
<dbReference type="GO" id="GO:0016082">
    <property type="term" value="P:synaptic vesicle priming"/>
    <property type="evidence" value="ECO:0007669"/>
    <property type="project" value="TreeGrafter"/>
</dbReference>
<dbReference type="GO" id="GO:0030672">
    <property type="term" value="C:synaptic vesicle membrane"/>
    <property type="evidence" value="ECO:0007669"/>
    <property type="project" value="TreeGrafter"/>
</dbReference>
<evidence type="ECO:0000256" key="3">
    <source>
        <dbReference type="ARBA" id="ARBA00022833"/>
    </source>
</evidence>
<dbReference type="GO" id="GO:0042734">
    <property type="term" value="C:presynaptic membrane"/>
    <property type="evidence" value="ECO:0007669"/>
    <property type="project" value="TreeGrafter"/>
</dbReference>
<dbReference type="Pfam" id="PF00168">
    <property type="entry name" value="C2"/>
    <property type="match status" value="1"/>
</dbReference>
<dbReference type="PROSITE" id="PS50081">
    <property type="entry name" value="ZF_DAG_PE_2"/>
    <property type="match status" value="1"/>
</dbReference>
<keyword evidence="8" id="KW-1185">Reference proteome</keyword>
<evidence type="ECO:0000259" key="6">
    <source>
        <dbReference type="PROSITE" id="PS50081"/>
    </source>
</evidence>
<keyword evidence="3" id="KW-0862">Zinc</keyword>
<dbReference type="GO" id="GO:0099525">
    <property type="term" value="P:presynaptic dense core vesicle exocytosis"/>
    <property type="evidence" value="ECO:0007669"/>
    <property type="project" value="TreeGrafter"/>
</dbReference>
<dbReference type="WBParaSite" id="TCNE_0001391601-mRNA-1">
    <property type="protein sequence ID" value="TCNE_0001391601-mRNA-1"/>
    <property type="gene ID" value="TCNE_0001391601"/>
</dbReference>
<dbReference type="GO" id="GO:0031594">
    <property type="term" value="C:neuromuscular junction"/>
    <property type="evidence" value="ECO:0007669"/>
    <property type="project" value="TreeGrafter"/>
</dbReference>
<dbReference type="InterPro" id="IPR002219">
    <property type="entry name" value="PKC_DAG/PE"/>
</dbReference>
<dbReference type="Gene3D" id="3.30.60.20">
    <property type="match status" value="1"/>
</dbReference>
<dbReference type="GO" id="GO:0035249">
    <property type="term" value="P:synaptic transmission, glutamatergic"/>
    <property type="evidence" value="ECO:0007669"/>
    <property type="project" value="TreeGrafter"/>
</dbReference>
<dbReference type="GO" id="GO:0043195">
    <property type="term" value="C:terminal bouton"/>
    <property type="evidence" value="ECO:0007669"/>
    <property type="project" value="TreeGrafter"/>
</dbReference>
<dbReference type="PRINTS" id="PR00008">
    <property type="entry name" value="DAGPEDOMAIN"/>
</dbReference>
<dbReference type="Pfam" id="PF00130">
    <property type="entry name" value="C1_1"/>
    <property type="match status" value="1"/>
</dbReference>
<dbReference type="SUPFAM" id="SSF49562">
    <property type="entry name" value="C2 domain (Calcium/lipid-binding domain, CaLB)"/>
    <property type="match status" value="1"/>
</dbReference>
<feature type="domain" description="Phorbol-ester/DAG-type" evidence="6">
    <location>
        <begin position="271"/>
        <end position="321"/>
    </location>
</feature>
<gene>
    <name evidence="7" type="ORF">TCNE_LOCUS13916</name>
</gene>
<dbReference type="Proteomes" id="UP000050794">
    <property type="component" value="Unassembled WGS sequence"/>
</dbReference>
<dbReference type="GO" id="GO:0019992">
    <property type="term" value="F:diacylglycerol binding"/>
    <property type="evidence" value="ECO:0007669"/>
    <property type="project" value="InterPro"/>
</dbReference>
<evidence type="ECO:0000256" key="1">
    <source>
        <dbReference type="ARBA" id="ARBA00022723"/>
    </source>
</evidence>
<sequence length="519" mass="58524">MHARRVRAARFNNSNDPGAALLAFSRSFKKVRRVRTAKPRRRLSGCRQRATKRVRSLPNLNELRAAVPAVNEGCTSGRNMLCVVSDSARRRSNSLFTSALQLPSSALVLKEGGFFARNYLTVHLNNDLTTTPKLNGGIRFEPGQGLQIGFGIVDSLQQQKQAASNTVDKTVSTHKVNVRDVYKEKSTLFDAGATDSASSAFYKSIDAMPNMNVSRTKKTIPLVSELTMLTKRAQAGLANAAKTTFGDEELKMHVYRKTLQALIYPISCTTPHNFVMTNFQTPTWCYECEGLLWGLARQGLKCAECGVKVHDKCRELLSADCLQRAAEKSSKHGEGDRAQNLIAVIRDRMKIQERNKPEIFETIRTIFNIDEKTQQETLKQVKTSILEGSSKWSAKIALTVRCAQGLIAKDKTGKSDPYVTAQVGKVKKRTRTIHQELNPVWNEQFFFECHNSTDRIKVRVWDEDNDLKSKLRQKLTRESDDFLGQAIIEVRTLSGEMDVWYNLGEQFQFTPTLHYFSCQ</sequence>
<keyword evidence="1" id="KW-0479">Metal-binding</keyword>
<dbReference type="PANTHER" id="PTHR10480:SF12">
    <property type="entry name" value="UNC-13, ISOFORM E"/>
    <property type="match status" value="1"/>
</dbReference>
<dbReference type="SUPFAM" id="SSF57889">
    <property type="entry name" value="Cysteine-rich domain"/>
    <property type="match status" value="1"/>
</dbReference>
<evidence type="ECO:0000256" key="2">
    <source>
        <dbReference type="ARBA" id="ARBA00022771"/>
    </source>
</evidence>
<dbReference type="FunFam" id="3.30.60.20:FF:000037">
    <property type="entry name" value="RAS guanyl releasing protein 4"/>
    <property type="match status" value="1"/>
</dbReference>
<accession>A0A183UZJ6</accession>
<protein>
    <submittedName>
        <fullName evidence="9">Phorbol ester/diacylglycerol-binding protein unc-13</fullName>
    </submittedName>
</protein>
<dbReference type="InterPro" id="IPR046349">
    <property type="entry name" value="C1-like_sf"/>
</dbReference>
<dbReference type="SMART" id="SM00239">
    <property type="entry name" value="C2"/>
    <property type="match status" value="1"/>
</dbReference>
<dbReference type="InterPro" id="IPR000008">
    <property type="entry name" value="C2_dom"/>
</dbReference>
<dbReference type="GO" id="GO:0005516">
    <property type="term" value="F:calmodulin binding"/>
    <property type="evidence" value="ECO:0007669"/>
    <property type="project" value="TreeGrafter"/>
</dbReference>
<dbReference type="InterPro" id="IPR020454">
    <property type="entry name" value="DAG/PE-bd"/>
</dbReference>
<proteinExistence type="predicted"/>
<dbReference type="GO" id="GO:0016081">
    <property type="term" value="P:synaptic vesicle docking"/>
    <property type="evidence" value="ECO:0007669"/>
    <property type="project" value="TreeGrafter"/>
</dbReference>
<dbReference type="GO" id="GO:0098831">
    <property type="term" value="C:presynaptic active zone cytoplasmic component"/>
    <property type="evidence" value="ECO:0007669"/>
    <property type="project" value="TreeGrafter"/>
</dbReference>
<dbReference type="Gene3D" id="2.60.40.150">
    <property type="entry name" value="C2 domain"/>
    <property type="match status" value="1"/>
</dbReference>
<evidence type="ECO:0000313" key="7">
    <source>
        <dbReference type="EMBL" id="VDM45237.1"/>
    </source>
</evidence>
<organism evidence="8 9">
    <name type="scientific">Toxocara canis</name>
    <name type="common">Canine roundworm</name>
    <dbReference type="NCBI Taxonomy" id="6265"/>
    <lineage>
        <taxon>Eukaryota</taxon>
        <taxon>Metazoa</taxon>
        <taxon>Ecdysozoa</taxon>
        <taxon>Nematoda</taxon>
        <taxon>Chromadorea</taxon>
        <taxon>Rhabditida</taxon>
        <taxon>Spirurina</taxon>
        <taxon>Ascaridomorpha</taxon>
        <taxon>Ascaridoidea</taxon>
        <taxon>Toxocaridae</taxon>
        <taxon>Toxocara</taxon>
    </lineage>
</organism>
<dbReference type="EMBL" id="UYWY01021961">
    <property type="protein sequence ID" value="VDM45237.1"/>
    <property type="molecule type" value="Genomic_DNA"/>
</dbReference>
<keyword evidence="2" id="KW-0863">Zinc-finger</keyword>